<dbReference type="PANTHER" id="PTHR23210:SF23">
    <property type="entry name" value="ACTIVATING TRANSCRIPTION FACTOR 7-INTERACTING PROTEIN 2"/>
    <property type="match status" value="1"/>
</dbReference>
<evidence type="ECO:0000256" key="2">
    <source>
        <dbReference type="ARBA" id="ARBA00023242"/>
    </source>
</evidence>
<feature type="compositionally biased region" description="Polar residues" evidence="3">
    <location>
        <begin position="556"/>
        <end position="578"/>
    </location>
</feature>
<feature type="domain" description="ATF7-interacting protein protein binding" evidence="4">
    <location>
        <begin position="351"/>
        <end position="449"/>
    </location>
</feature>
<reference evidence="6 7" key="1">
    <citation type="journal article" date="2024" name="Proc. Natl. Acad. Sci. U.S.A.">
        <title>The genetic regulatory architecture and epigenomic basis for age-related changes in rattlesnake venom.</title>
        <authorList>
            <person name="Hogan M.P."/>
            <person name="Holding M.L."/>
            <person name="Nystrom G.S."/>
            <person name="Colston T.J."/>
            <person name="Bartlett D.A."/>
            <person name="Mason A.J."/>
            <person name="Ellsworth S.A."/>
            <person name="Rautsaw R.M."/>
            <person name="Lawrence K.C."/>
            <person name="Strickland J.L."/>
            <person name="He B."/>
            <person name="Fraser P."/>
            <person name="Margres M.J."/>
            <person name="Gilbert D.M."/>
            <person name="Gibbs H.L."/>
            <person name="Parkinson C.L."/>
            <person name="Rokyta D.R."/>
        </authorList>
    </citation>
    <scope>NUCLEOTIDE SEQUENCE [LARGE SCALE GENOMIC DNA]</scope>
    <source>
        <strain evidence="6">DRR0105</strain>
    </source>
</reference>
<feature type="domain" description="Activating transcription factor 7-interacting protein Fn3" evidence="5">
    <location>
        <begin position="607"/>
        <end position="708"/>
    </location>
</feature>
<evidence type="ECO:0000259" key="5">
    <source>
        <dbReference type="Pfam" id="PF16794"/>
    </source>
</evidence>
<dbReference type="Pfam" id="PF16794">
    <property type="entry name" value="fn3_4"/>
    <property type="match status" value="1"/>
</dbReference>
<proteinExistence type="predicted"/>
<feature type="compositionally biased region" description="Basic and acidic residues" evidence="3">
    <location>
        <begin position="315"/>
        <end position="336"/>
    </location>
</feature>
<accession>A0AAW1AT65</accession>
<feature type="region of interest" description="Disordered" evidence="3">
    <location>
        <begin position="1"/>
        <end position="155"/>
    </location>
</feature>
<comment type="subcellular location">
    <subcellularLocation>
        <location evidence="1">Nucleus</location>
    </subcellularLocation>
</comment>
<dbReference type="AlphaFoldDB" id="A0AAW1AT65"/>
<evidence type="ECO:0000256" key="3">
    <source>
        <dbReference type="SAM" id="MobiDB-lite"/>
    </source>
</evidence>
<protein>
    <submittedName>
        <fullName evidence="6">Activating transcription factor 7-interacting protein 2</fullName>
    </submittedName>
</protein>
<dbReference type="GO" id="GO:0003712">
    <property type="term" value="F:transcription coregulator activity"/>
    <property type="evidence" value="ECO:0007669"/>
    <property type="project" value="TreeGrafter"/>
</dbReference>
<dbReference type="PANTHER" id="PTHR23210">
    <property type="entry name" value="ACTIVATING TRANSCRIPTION FACTOR 7 INTERACTING PROTEIN"/>
    <property type="match status" value="1"/>
</dbReference>
<dbReference type="GO" id="GO:0005667">
    <property type="term" value="C:transcription regulator complex"/>
    <property type="evidence" value="ECO:0007669"/>
    <property type="project" value="TreeGrafter"/>
</dbReference>
<evidence type="ECO:0000256" key="1">
    <source>
        <dbReference type="ARBA" id="ARBA00004123"/>
    </source>
</evidence>
<feature type="region of interest" description="Disordered" evidence="3">
    <location>
        <begin position="543"/>
        <end position="605"/>
    </location>
</feature>
<dbReference type="EMBL" id="JAOTOJ010000014">
    <property type="protein sequence ID" value="KAK9392999.1"/>
    <property type="molecule type" value="Genomic_DNA"/>
</dbReference>
<evidence type="ECO:0000313" key="6">
    <source>
        <dbReference type="EMBL" id="KAK9392999.1"/>
    </source>
</evidence>
<dbReference type="InterPro" id="IPR026085">
    <property type="entry name" value="ATF7-int"/>
</dbReference>
<dbReference type="Pfam" id="PF16788">
    <property type="entry name" value="ATF7IP_BD"/>
    <property type="match status" value="1"/>
</dbReference>
<dbReference type="InterPro" id="IPR031870">
    <property type="entry name" value="ATF7IP_BD"/>
</dbReference>
<evidence type="ECO:0000259" key="4">
    <source>
        <dbReference type="Pfam" id="PF16788"/>
    </source>
</evidence>
<dbReference type="GO" id="GO:0005634">
    <property type="term" value="C:nucleus"/>
    <property type="evidence" value="ECO:0007669"/>
    <property type="project" value="UniProtKB-SubCell"/>
</dbReference>
<feature type="compositionally biased region" description="Basic residues" evidence="3">
    <location>
        <begin position="48"/>
        <end position="58"/>
    </location>
</feature>
<keyword evidence="2" id="KW-0539">Nucleus</keyword>
<gene>
    <name evidence="6" type="ORF">NXF25_016261</name>
</gene>
<dbReference type="InterPro" id="IPR056565">
    <property type="entry name" value="Fn3_ATF7IP"/>
</dbReference>
<dbReference type="GO" id="GO:0006355">
    <property type="term" value="P:regulation of DNA-templated transcription"/>
    <property type="evidence" value="ECO:0007669"/>
    <property type="project" value="TreeGrafter"/>
</dbReference>
<feature type="region of interest" description="Disordered" evidence="3">
    <location>
        <begin position="174"/>
        <end position="213"/>
    </location>
</feature>
<organism evidence="6 7">
    <name type="scientific">Crotalus adamanteus</name>
    <name type="common">Eastern diamondback rattlesnake</name>
    <dbReference type="NCBI Taxonomy" id="8729"/>
    <lineage>
        <taxon>Eukaryota</taxon>
        <taxon>Metazoa</taxon>
        <taxon>Chordata</taxon>
        <taxon>Craniata</taxon>
        <taxon>Vertebrata</taxon>
        <taxon>Euteleostomi</taxon>
        <taxon>Lepidosauria</taxon>
        <taxon>Squamata</taxon>
        <taxon>Bifurcata</taxon>
        <taxon>Unidentata</taxon>
        <taxon>Episquamata</taxon>
        <taxon>Toxicofera</taxon>
        <taxon>Serpentes</taxon>
        <taxon>Colubroidea</taxon>
        <taxon>Viperidae</taxon>
        <taxon>Crotalinae</taxon>
        <taxon>Crotalus</taxon>
    </lineage>
</organism>
<name>A0AAW1AT65_CROAD</name>
<dbReference type="Proteomes" id="UP001474421">
    <property type="component" value="Unassembled WGS sequence"/>
</dbReference>
<keyword evidence="7" id="KW-1185">Reference proteome</keyword>
<comment type="caution">
    <text evidence="6">The sequence shown here is derived from an EMBL/GenBank/DDBJ whole genome shotgun (WGS) entry which is preliminary data.</text>
</comment>
<evidence type="ECO:0000313" key="7">
    <source>
        <dbReference type="Proteomes" id="UP001474421"/>
    </source>
</evidence>
<feature type="region of interest" description="Disordered" evidence="3">
    <location>
        <begin position="312"/>
        <end position="374"/>
    </location>
</feature>
<sequence>MTVAPPRRGGRPSRKERPGLAALPGGAGPLPRPGPPSAAPAGRESPGGRRRLRGRRGVRGSSRPAPPSGLSPRKPREPPPLGRAGPARPVGEGKGPTRGASSGPRRRGGLQLPAEGLWTPLRREPQCRGPSRAAGKMNPGTETRKPLRARKTMALSNRKQVELLGKMKAVLAGKGAVGEKRPVEAIGPCPGAPDKRERAETGAGQEPPPAKDPLASLVVNSEISIYKDPQEMHTELPNPDVKQFLNAGALQDILWHWYEKESGSPLLKPVKVSLESGPAGQLPDQLPIASSTHEITATDAVAKTPVCQTLPVLQPEERHFQVPETDRTPAEPLGDRQRKRAASNSEEDVLSKRTKASGDPAEGTTPTVEKAESRLGKVQRLIQNQLEASMRELDQGLRHLNERIDHTQCLRKHEGIAIKIVKKISRLDRHINAVISFQRTALSQKVHQPRALAEGKILNGATLPPNTAVGKPVPPKKPTSTEILSSIGERLPGADVVPCVEVPKQSSGVPAAGAPAHPLKAAAGYADPPGEQDALVIDLTDEENNPDKEEKKKLAGSTQLGQESQTESLPQPAGQSPSQVPPRFSHLPPLPSVEPNPAHSKDLRDTLPPQKLELVVAQVNQPKGIALQWNISRVDPRCAPIESFSLFICLEDLGSGTTSEWRRTSVLKALPLPMACSLSQFPRPARCYFTMQSKDIHGRYGPFCEVQSISAL</sequence>